<sequence>MDQFNGCEGNPFQYRGRMFSIEYKSKSKSPTFALNFQDNFTKLSTAHDIAIFRPVEDFSCEQSQVITCDLDEDQEGQQTRWAIAADMDSRGQVTSGSVFIHPDKRCLKTDTAMVAYDTYVAQYRFVYGN</sequence>
<name>A0AAV4MU16_CAEEX</name>
<accession>A0AAV4MU16</accession>
<gene>
    <name evidence="1" type="ORF">CEXT_47351</name>
</gene>
<comment type="caution">
    <text evidence="1">The sequence shown here is derived from an EMBL/GenBank/DDBJ whole genome shotgun (WGS) entry which is preliminary data.</text>
</comment>
<keyword evidence="2" id="KW-1185">Reference proteome</keyword>
<proteinExistence type="predicted"/>
<evidence type="ECO:0000313" key="1">
    <source>
        <dbReference type="EMBL" id="GIX74384.1"/>
    </source>
</evidence>
<organism evidence="1 2">
    <name type="scientific">Caerostris extrusa</name>
    <name type="common">Bark spider</name>
    <name type="synonym">Caerostris bankana</name>
    <dbReference type="NCBI Taxonomy" id="172846"/>
    <lineage>
        <taxon>Eukaryota</taxon>
        <taxon>Metazoa</taxon>
        <taxon>Ecdysozoa</taxon>
        <taxon>Arthropoda</taxon>
        <taxon>Chelicerata</taxon>
        <taxon>Arachnida</taxon>
        <taxon>Araneae</taxon>
        <taxon>Araneomorphae</taxon>
        <taxon>Entelegynae</taxon>
        <taxon>Araneoidea</taxon>
        <taxon>Araneidae</taxon>
        <taxon>Caerostris</taxon>
    </lineage>
</organism>
<evidence type="ECO:0000313" key="2">
    <source>
        <dbReference type="Proteomes" id="UP001054945"/>
    </source>
</evidence>
<protein>
    <submittedName>
        <fullName evidence="1">Uncharacterized protein</fullName>
    </submittedName>
</protein>
<dbReference type="AlphaFoldDB" id="A0AAV4MU16"/>
<dbReference type="EMBL" id="BPLR01002502">
    <property type="protein sequence ID" value="GIX74384.1"/>
    <property type="molecule type" value="Genomic_DNA"/>
</dbReference>
<dbReference type="Proteomes" id="UP001054945">
    <property type="component" value="Unassembled WGS sequence"/>
</dbReference>
<reference evidence="1 2" key="1">
    <citation type="submission" date="2021-06" db="EMBL/GenBank/DDBJ databases">
        <title>Caerostris extrusa draft genome.</title>
        <authorList>
            <person name="Kono N."/>
            <person name="Arakawa K."/>
        </authorList>
    </citation>
    <scope>NUCLEOTIDE SEQUENCE [LARGE SCALE GENOMIC DNA]</scope>
</reference>